<proteinExistence type="inferred from homology"/>
<reference evidence="9 10" key="1">
    <citation type="submission" date="2012-08" db="EMBL/GenBank/DDBJ databases">
        <title>Whole genome shotgun sequence of Austwickia chelonae NBRC 105200.</title>
        <authorList>
            <person name="Yoshida I."/>
            <person name="Hosoyama A."/>
            <person name="Tsuchikane K."/>
            <person name="Katsumata H."/>
            <person name="Ando Y."/>
            <person name="Ohji S."/>
            <person name="Hamada M."/>
            <person name="Tamura T."/>
            <person name="Yamazoe A."/>
            <person name="Yamazaki S."/>
            <person name="Fujita N."/>
        </authorList>
    </citation>
    <scope>NUCLEOTIDE SEQUENCE [LARGE SCALE GENOMIC DNA]</scope>
    <source>
        <strain evidence="9 10">NBRC 105200</strain>
    </source>
</reference>
<organism evidence="9 10">
    <name type="scientific">Austwickia chelonae NBRC 105200</name>
    <dbReference type="NCBI Taxonomy" id="1184607"/>
    <lineage>
        <taxon>Bacteria</taxon>
        <taxon>Bacillati</taxon>
        <taxon>Actinomycetota</taxon>
        <taxon>Actinomycetes</taxon>
        <taxon>Micrococcales</taxon>
        <taxon>Dermatophilaceae</taxon>
        <taxon>Austwickia</taxon>
    </lineage>
</organism>
<evidence type="ECO:0000256" key="7">
    <source>
        <dbReference type="RuleBase" id="RU003942"/>
    </source>
</evidence>
<comment type="similarity">
    <text evidence="7">Belongs to the drug/metabolite transporter (DMT) superfamily. Small multidrug resistance (SMR) (TC 2.A.7.1) family.</text>
</comment>
<evidence type="ECO:0000256" key="1">
    <source>
        <dbReference type="ARBA" id="ARBA00004651"/>
    </source>
</evidence>
<dbReference type="Proteomes" id="UP000008495">
    <property type="component" value="Unassembled WGS sequence"/>
</dbReference>
<gene>
    <name evidence="9" type="ORF">AUCHE_03_01460</name>
</gene>
<dbReference type="STRING" id="100225.SAMN05421595_2065"/>
<dbReference type="GO" id="GO:0005886">
    <property type="term" value="C:plasma membrane"/>
    <property type="evidence" value="ECO:0007669"/>
    <property type="project" value="UniProtKB-SubCell"/>
</dbReference>
<dbReference type="eggNOG" id="COG2076">
    <property type="taxonomic scope" value="Bacteria"/>
</dbReference>
<keyword evidence="2" id="KW-0813">Transport</keyword>
<comment type="subcellular location">
    <subcellularLocation>
        <location evidence="1 7">Cell membrane</location>
        <topology evidence="1 7">Multi-pass membrane protein</topology>
    </subcellularLocation>
</comment>
<dbReference type="SUPFAM" id="SSF103481">
    <property type="entry name" value="Multidrug resistance efflux transporter EmrE"/>
    <property type="match status" value="1"/>
</dbReference>
<dbReference type="FunFam" id="1.10.3730.20:FF:000001">
    <property type="entry name" value="Quaternary ammonium compound resistance transporter SugE"/>
    <property type="match status" value="1"/>
</dbReference>
<evidence type="ECO:0000256" key="6">
    <source>
        <dbReference type="ARBA" id="ARBA00023136"/>
    </source>
</evidence>
<keyword evidence="5 8" id="KW-1133">Transmembrane helix</keyword>
<dbReference type="OrthoDB" id="21828at2"/>
<keyword evidence="4 7" id="KW-0812">Transmembrane</keyword>
<evidence type="ECO:0000313" key="9">
    <source>
        <dbReference type="EMBL" id="GAB76929.1"/>
    </source>
</evidence>
<feature type="transmembrane region" description="Helical" evidence="8">
    <location>
        <begin position="59"/>
        <end position="78"/>
    </location>
</feature>
<feature type="transmembrane region" description="Helical" evidence="8">
    <location>
        <begin position="31"/>
        <end position="50"/>
    </location>
</feature>
<dbReference type="InterPro" id="IPR000390">
    <property type="entry name" value="Small_drug/metabolite_transptr"/>
</dbReference>
<dbReference type="EMBL" id="BAGZ01000003">
    <property type="protein sequence ID" value="GAB76929.1"/>
    <property type="molecule type" value="Genomic_DNA"/>
</dbReference>
<dbReference type="PANTHER" id="PTHR30561:SF0">
    <property type="entry name" value="GUANIDINIUM EXPORTER"/>
    <property type="match status" value="1"/>
</dbReference>
<evidence type="ECO:0000256" key="8">
    <source>
        <dbReference type="SAM" id="Phobius"/>
    </source>
</evidence>
<evidence type="ECO:0000256" key="3">
    <source>
        <dbReference type="ARBA" id="ARBA00022475"/>
    </source>
</evidence>
<dbReference type="Pfam" id="PF00893">
    <property type="entry name" value="Multi_Drug_Res"/>
    <property type="match status" value="1"/>
</dbReference>
<feature type="transmembrane region" description="Helical" evidence="8">
    <location>
        <begin position="84"/>
        <end position="103"/>
    </location>
</feature>
<sequence>MNWIVLVVAGMFETMWASALAQPDWWRRPLPLAAFVVGSLISLGGLSWALRSIPVGTGYAVWVGVGATTTVLYGVAVLGEPATVARLVCIGLIMAGIIGLKLVS</sequence>
<dbReference type="RefSeq" id="WP_006501680.1">
    <property type="nucleotide sequence ID" value="NZ_BAGZ01000003.1"/>
</dbReference>
<evidence type="ECO:0000313" key="10">
    <source>
        <dbReference type="Proteomes" id="UP000008495"/>
    </source>
</evidence>
<dbReference type="Gene3D" id="1.10.3730.20">
    <property type="match status" value="1"/>
</dbReference>
<dbReference type="PANTHER" id="PTHR30561">
    <property type="entry name" value="SMR FAMILY PROTON-DEPENDENT DRUG EFFLUX TRANSPORTER SUGE"/>
    <property type="match status" value="1"/>
</dbReference>
<keyword evidence="3" id="KW-1003">Cell membrane</keyword>
<dbReference type="InterPro" id="IPR045324">
    <property type="entry name" value="Small_multidrug_res"/>
</dbReference>
<dbReference type="InterPro" id="IPR037185">
    <property type="entry name" value="EmrE-like"/>
</dbReference>
<keyword evidence="10" id="KW-1185">Reference proteome</keyword>
<evidence type="ECO:0000256" key="4">
    <source>
        <dbReference type="ARBA" id="ARBA00022692"/>
    </source>
</evidence>
<accession>K6VJL8</accession>
<dbReference type="AlphaFoldDB" id="K6VJL8"/>
<dbReference type="GO" id="GO:0022857">
    <property type="term" value="F:transmembrane transporter activity"/>
    <property type="evidence" value="ECO:0007669"/>
    <property type="project" value="InterPro"/>
</dbReference>
<name>K6VJL8_9MICO</name>
<keyword evidence="6 8" id="KW-0472">Membrane</keyword>
<evidence type="ECO:0000256" key="2">
    <source>
        <dbReference type="ARBA" id="ARBA00022448"/>
    </source>
</evidence>
<comment type="caution">
    <text evidence="9">The sequence shown here is derived from an EMBL/GenBank/DDBJ whole genome shotgun (WGS) entry which is preliminary data.</text>
</comment>
<protein>
    <submittedName>
        <fullName evidence="9">Putative multidrug resistance protein</fullName>
    </submittedName>
</protein>
<evidence type="ECO:0000256" key="5">
    <source>
        <dbReference type="ARBA" id="ARBA00022989"/>
    </source>
</evidence>